<dbReference type="RefSeq" id="WP_353862885.1">
    <property type="nucleotide sequence ID" value="NZ_CP088295.1"/>
</dbReference>
<keyword evidence="2" id="KW-1185">Reference proteome</keyword>
<protein>
    <submittedName>
        <fullName evidence="1">Uncharacterized protein</fullName>
    </submittedName>
</protein>
<evidence type="ECO:0000313" key="2">
    <source>
        <dbReference type="Proteomes" id="UP001058860"/>
    </source>
</evidence>
<name>A0ABY5PCF0_9ACTN</name>
<sequence length="95" mass="9911">MKLEEHRIILGFDGVPPRPLPAGAVLDVLQEQAPAFGPVVGWWGDRGHLDVVLALDALDPHAAVAAIVPVARAALRGAGVAARLVRVEAELVVDA</sequence>
<gene>
    <name evidence="1" type="ORF">LRS13_16825</name>
</gene>
<organism evidence="1 2">
    <name type="scientific">Svornostia abyssi</name>
    <dbReference type="NCBI Taxonomy" id="2898438"/>
    <lineage>
        <taxon>Bacteria</taxon>
        <taxon>Bacillati</taxon>
        <taxon>Actinomycetota</taxon>
        <taxon>Thermoleophilia</taxon>
        <taxon>Solirubrobacterales</taxon>
        <taxon>Baekduiaceae</taxon>
        <taxon>Svornostia</taxon>
    </lineage>
</organism>
<evidence type="ECO:0000313" key="1">
    <source>
        <dbReference type="EMBL" id="UUY02356.1"/>
    </source>
</evidence>
<dbReference type="EMBL" id="CP088295">
    <property type="protein sequence ID" value="UUY02356.1"/>
    <property type="molecule type" value="Genomic_DNA"/>
</dbReference>
<dbReference type="Proteomes" id="UP001058860">
    <property type="component" value="Chromosome"/>
</dbReference>
<proteinExistence type="predicted"/>
<accession>A0ABY5PCF0</accession>
<reference evidence="2" key="1">
    <citation type="submission" date="2021-11" db="EMBL/GenBank/DDBJ databases">
        <title>Cultivation dependent microbiological survey of springs from the worlds oldest radium mine currently devoted to the extraction of radon-saturated water.</title>
        <authorList>
            <person name="Kapinusova G."/>
            <person name="Smrhova T."/>
            <person name="Strejcek M."/>
            <person name="Suman J."/>
            <person name="Jani K."/>
            <person name="Pajer P."/>
            <person name="Uhlik O."/>
        </authorList>
    </citation>
    <scope>NUCLEOTIDE SEQUENCE [LARGE SCALE GENOMIC DNA]</scope>
    <source>
        <strain evidence="2">J379</strain>
    </source>
</reference>